<dbReference type="EMBL" id="BK032737">
    <property type="protein sequence ID" value="DAF57666.1"/>
    <property type="molecule type" value="Genomic_DNA"/>
</dbReference>
<dbReference type="InterPro" id="IPR021145">
    <property type="entry name" value="Portal_protein_SPP1_Gp6-like"/>
</dbReference>
<name>A0A8S5T4G7_9CAUD</name>
<evidence type="ECO:0000313" key="1">
    <source>
        <dbReference type="EMBL" id="DAF57666.1"/>
    </source>
</evidence>
<accession>A0A8S5T4G7</accession>
<protein>
    <submittedName>
        <fullName evidence="1">PORTAL PROTEIN</fullName>
    </submittedName>
</protein>
<reference evidence="1" key="1">
    <citation type="journal article" date="2021" name="Proc. Natl. Acad. Sci. U.S.A.">
        <title>A Catalog of Tens of Thousands of Viruses from Human Metagenomes Reveals Hidden Associations with Chronic Diseases.</title>
        <authorList>
            <person name="Tisza M.J."/>
            <person name="Buck C.B."/>
        </authorList>
    </citation>
    <scope>NUCLEOTIDE SEQUENCE</scope>
    <source>
        <strain evidence="1">CtedO8</strain>
    </source>
</reference>
<dbReference type="Pfam" id="PF05133">
    <property type="entry name" value="SPP1_portal"/>
    <property type="match status" value="1"/>
</dbReference>
<proteinExistence type="predicted"/>
<sequence>MITADKYYRGEHDILKRKRTAIGEDGKLMEVNNLPNNKIIDNQYAIVTDQKTNYSCGKPLVWQSKNDVYNELLSTIFDDDWNLIFT</sequence>
<organism evidence="1">
    <name type="scientific">Siphoviridae sp. ctedO8</name>
    <dbReference type="NCBI Taxonomy" id="2827907"/>
    <lineage>
        <taxon>Viruses</taxon>
        <taxon>Duplodnaviria</taxon>
        <taxon>Heunggongvirae</taxon>
        <taxon>Uroviricota</taxon>
        <taxon>Caudoviricetes</taxon>
    </lineage>
</organism>